<sequence length="625" mass="72220">MTLTILDVQSGEHSILTSLFLEINHSIEIERFSKTFNMNVLPQIHIKLIKLLQILNKPKKDANQVINSLQTLYEASVRDFIKGERTIEQLFGNAVKLSDPGDEKFYRQARRLLTILISRNSIQNIPANIQARRRLAFFSNSLFMNMPHAPQLERMMAFSVLTPYYNEEVLYSKEQLVTENEDGISILYYLQTIYDDEWKNFIERMRREGMVKDEEIWTTKKEELRLWASYRGQTLSRTVRGMMYYSRALKLLTFLDSASEIDIKSAQELGSTTRASLSSFYLEKSPSQGLFFQGNEQHEVEIYRVKLPGPLKIGEDKPENQNHALIYTRGDSVQTIDMNQDSYFEEALKVRNLLEEYGVNYGIRKPTILGVREHVFMGSVSSLAWFMSAQETSFVTLGQRVLANPLKIRLHYGHPDIFDRFWFLARGGLSKASRVINISEDIFFWLQLYFARSTMMVILTVYAFLLGRLYLVLSGIEDAALADSHTNKALGAILNQQFIFQLGLFPALPMIMENSIEHGFLEAIWDLLTMQLQLSYVFYTFSMGTSTHFFGRTVFHGGAKYRATGRGFVVQHKSFSENYRLYSRSHFIKAIELDLILTIYASYSPLAKDTFVYIAMTVSSWFLVL</sequence>
<dbReference type="AlphaFoldDB" id="A0A6A2XQM7"/>
<name>A0A6A2XQM7_HIBSY</name>
<dbReference type="GO" id="GO:0000148">
    <property type="term" value="C:1,3-beta-D-glucan synthase complex"/>
    <property type="evidence" value="ECO:0007669"/>
    <property type="project" value="InterPro"/>
</dbReference>
<feature type="domain" description="Callose synthase helical" evidence="3">
    <location>
        <begin position="8"/>
        <end position="89"/>
    </location>
</feature>
<evidence type="ECO:0000259" key="3">
    <source>
        <dbReference type="Pfam" id="PF25968"/>
    </source>
</evidence>
<dbReference type="Proteomes" id="UP000436088">
    <property type="component" value="Unassembled WGS sequence"/>
</dbReference>
<evidence type="ECO:0000256" key="1">
    <source>
        <dbReference type="SAM" id="Phobius"/>
    </source>
</evidence>
<comment type="caution">
    <text evidence="4">The sequence shown here is derived from an EMBL/GenBank/DDBJ whole genome shotgun (WGS) entry which is preliminary data.</text>
</comment>
<dbReference type="GO" id="GO:0005886">
    <property type="term" value="C:plasma membrane"/>
    <property type="evidence" value="ECO:0007669"/>
    <property type="project" value="TreeGrafter"/>
</dbReference>
<keyword evidence="1" id="KW-1133">Transmembrane helix</keyword>
<reference evidence="4" key="1">
    <citation type="submission" date="2019-09" db="EMBL/GenBank/DDBJ databases">
        <title>Draft genome information of white flower Hibiscus syriacus.</title>
        <authorList>
            <person name="Kim Y.-M."/>
        </authorList>
    </citation>
    <scope>NUCLEOTIDE SEQUENCE [LARGE SCALE GENOMIC DNA]</scope>
    <source>
        <strain evidence="4">YM2019G1</strain>
    </source>
</reference>
<organism evidence="4 5">
    <name type="scientific">Hibiscus syriacus</name>
    <name type="common">Rose of Sharon</name>
    <dbReference type="NCBI Taxonomy" id="106335"/>
    <lineage>
        <taxon>Eukaryota</taxon>
        <taxon>Viridiplantae</taxon>
        <taxon>Streptophyta</taxon>
        <taxon>Embryophyta</taxon>
        <taxon>Tracheophyta</taxon>
        <taxon>Spermatophyta</taxon>
        <taxon>Magnoliopsida</taxon>
        <taxon>eudicotyledons</taxon>
        <taxon>Gunneridae</taxon>
        <taxon>Pentapetalae</taxon>
        <taxon>rosids</taxon>
        <taxon>malvids</taxon>
        <taxon>Malvales</taxon>
        <taxon>Malvaceae</taxon>
        <taxon>Malvoideae</taxon>
        <taxon>Hibiscus</taxon>
    </lineage>
</organism>
<dbReference type="Pfam" id="PF25968">
    <property type="entry name" value="CALS1"/>
    <property type="match status" value="1"/>
</dbReference>
<dbReference type="PANTHER" id="PTHR12741">
    <property type="entry name" value="LYST-INTERACTING PROTEIN LIP5 DOPAMINE RESPONSIVE PROTEIN DRG-1"/>
    <property type="match status" value="1"/>
</dbReference>
<dbReference type="Pfam" id="PF02364">
    <property type="entry name" value="Glucan_synthase"/>
    <property type="match status" value="2"/>
</dbReference>
<dbReference type="PANTHER" id="PTHR12741:SF7">
    <property type="entry name" value="CALLOSE SYNTHASE 12"/>
    <property type="match status" value="1"/>
</dbReference>
<evidence type="ECO:0000313" key="4">
    <source>
        <dbReference type="EMBL" id="KAE8677918.1"/>
    </source>
</evidence>
<protein>
    <submittedName>
        <fullName evidence="4">Callose synthase 11</fullName>
    </submittedName>
</protein>
<dbReference type="InterPro" id="IPR003440">
    <property type="entry name" value="Glyco_trans_48_dom"/>
</dbReference>
<keyword evidence="1" id="KW-0472">Membrane</keyword>
<accession>A0A6A2XQM7</accession>
<dbReference type="GO" id="GO:0003843">
    <property type="term" value="F:1,3-beta-D-glucan synthase activity"/>
    <property type="evidence" value="ECO:0007669"/>
    <property type="project" value="InterPro"/>
</dbReference>
<dbReference type="EMBL" id="VEPZ02001351">
    <property type="protein sequence ID" value="KAE8677918.1"/>
    <property type="molecule type" value="Genomic_DNA"/>
</dbReference>
<feature type="domain" description="Glycosyl transferase 48" evidence="2">
    <location>
        <begin position="295"/>
        <end position="444"/>
    </location>
</feature>
<evidence type="ECO:0000313" key="5">
    <source>
        <dbReference type="Proteomes" id="UP000436088"/>
    </source>
</evidence>
<feature type="transmembrane region" description="Helical" evidence="1">
    <location>
        <begin position="442"/>
        <end position="465"/>
    </location>
</feature>
<evidence type="ECO:0000259" key="2">
    <source>
        <dbReference type="Pfam" id="PF02364"/>
    </source>
</evidence>
<dbReference type="InterPro" id="IPR058851">
    <property type="entry name" value="CALS1_helical"/>
</dbReference>
<keyword evidence="1" id="KW-0812">Transmembrane</keyword>
<feature type="domain" description="Glycosyl transferase 48" evidence="2">
    <location>
        <begin position="125"/>
        <end position="268"/>
    </location>
</feature>
<gene>
    <name evidence="4" type="ORF">F3Y22_tig00111493pilonHSYRG00225</name>
</gene>
<keyword evidence="5" id="KW-1185">Reference proteome</keyword>
<dbReference type="GO" id="GO:0006075">
    <property type="term" value="P:(1-&gt;3)-beta-D-glucan biosynthetic process"/>
    <property type="evidence" value="ECO:0007669"/>
    <property type="project" value="InterPro"/>
</dbReference>
<proteinExistence type="predicted"/>